<sequence length="36" mass="3856">MRHLKSPSSSLSICFSALSSSHQLPIDSLVPLSSSR</sequence>
<proteinExistence type="predicted"/>
<dbReference type="GeneID" id="94427946"/>
<protein>
    <submittedName>
        <fullName evidence="1">Uncharacterized protein</fullName>
    </submittedName>
</protein>
<dbReference type="AlphaFoldDB" id="A0A2C6KMB4"/>
<keyword evidence="2" id="KW-1185">Reference proteome</keyword>
<evidence type="ECO:0000313" key="1">
    <source>
        <dbReference type="EMBL" id="PHJ21610.1"/>
    </source>
</evidence>
<name>A0A2C6KMB4_9APIC</name>
<dbReference type="Proteomes" id="UP000221165">
    <property type="component" value="Unassembled WGS sequence"/>
</dbReference>
<accession>A0A2C6KMB4</accession>
<dbReference type="VEuPathDB" id="ToxoDB:CSUI_004547"/>
<dbReference type="RefSeq" id="XP_067923292.1">
    <property type="nucleotide sequence ID" value="XM_068064735.1"/>
</dbReference>
<organism evidence="1 2">
    <name type="scientific">Cystoisospora suis</name>
    <dbReference type="NCBI Taxonomy" id="483139"/>
    <lineage>
        <taxon>Eukaryota</taxon>
        <taxon>Sar</taxon>
        <taxon>Alveolata</taxon>
        <taxon>Apicomplexa</taxon>
        <taxon>Conoidasida</taxon>
        <taxon>Coccidia</taxon>
        <taxon>Eucoccidiorida</taxon>
        <taxon>Eimeriorina</taxon>
        <taxon>Sarcocystidae</taxon>
        <taxon>Cystoisospora</taxon>
    </lineage>
</organism>
<gene>
    <name evidence="1" type="ORF">CSUI_004547</name>
</gene>
<comment type="caution">
    <text evidence="1">The sequence shown here is derived from an EMBL/GenBank/DDBJ whole genome shotgun (WGS) entry which is preliminary data.</text>
</comment>
<reference evidence="1 2" key="1">
    <citation type="journal article" date="2017" name="Int. J. Parasitol.">
        <title>The genome of the protozoan parasite Cystoisospora suis and a reverse vaccinology approach to identify vaccine candidates.</title>
        <authorList>
            <person name="Palmieri N."/>
            <person name="Shrestha A."/>
            <person name="Ruttkowski B."/>
            <person name="Beck T."/>
            <person name="Vogl C."/>
            <person name="Tomley F."/>
            <person name="Blake D.P."/>
            <person name="Joachim A."/>
        </authorList>
    </citation>
    <scope>NUCLEOTIDE SEQUENCE [LARGE SCALE GENOMIC DNA]</scope>
    <source>
        <strain evidence="1 2">Wien I</strain>
    </source>
</reference>
<dbReference type="EMBL" id="MIGC01002140">
    <property type="protein sequence ID" value="PHJ21610.1"/>
    <property type="molecule type" value="Genomic_DNA"/>
</dbReference>
<evidence type="ECO:0000313" key="2">
    <source>
        <dbReference type="Proteomes" id="UP000221165"/>
    </source>
</evidence>